<dbReference type="KEGG" id="hdn:Hden_2230"/>
<evidence type="ECO:0000256" key="2">
    <source>
        <dbReference type="SAM" id="SignalP"/>
    </source>
</evidence>
<evidence type="ECO:0000313" key="3">
    <source>
        <dbReference type="EMBL" id="ADJ24028.1"/>
    </source>
</evidence>
<accession>D8JR43</accession>
<evidence type="ECO:0000256" key="1">
    <source>
        <dbReference type="SAM" id="Coils"/>
    </source>
</evidence>
<dbReference type="RefSeq" id="WP_013216187.1">
    <property type="nucleotide sequence ID" value="NC_014313.1"/>
</dbReference>
<dbReference type="Proteomes" id="UP000002033">
    <property type="component" value="Chromosome"/>
</dbReference>
<protein>
    <submittedName>
        <fullName evidence="3">Uncharacterized protein</fullName>
    </submittedName>
</protein>
<dbReference type="AlphaFoldDB" id="D8JR43"/>
<gene>
    <name evidence="3" type="ordered locus">Hden_2230</name>
</gene>
<reference evidence="4" key="1">
    <citation type="journal article" date="2011" name="J. Bacteriol.">
        <title>Genome sequences of eight morphologically diverse alphaproteobacteria.</title>
        <authorList>
            <consortium name="US DOE Joint Genome Institute"/>
            <person name="Brown P.J."/>
            <person name="Kysela D.T."/>
            <person name="Buechlein A."/>
            <person name="Hemmerich C."/>
            <person name="Brun Y.V."/>
        </authorList>
    </citation>
    <scope>NUCLEOTIDE SEQUENCE [LARGE SCALE GENOMIC DNA]</scope>
    <source>
        <strain evidence="4">ATCC 51888 / DSM 1869 / NCIB 11706 / TK 0415</strain>
    </source>
</reference>
<dbReference type="OrthoDB" id="7930231at2"/>
<organism evidence="3 4">
    <name type="scientific">Hyphomicrobium denitrificans (strain ATCC 51888 / DSM 1869 / NCIMB 11706 / TK 0415)</name>
    <dbReference type="NCBI Taxonomy" id="582899"/>
    <lineage>
        <taxon>Bacteria</taxon>
        <taxon>Pseudomonadati</taxon>
        <taxon>Pseudomonadota</taxon>
        <taxon>Alphaproteobacteria</taxon>
        <taxon>Hyphomicrobiales</taxon>
        <taxon>Hyphomicrobiaceae</taxon>
        <taxon>Hyphomicrobium</taxon>
    </lineage>
</organism>
<keyword evidence="1" id="KW-0175">Coiled coil</keyword>
<feature type="signal peptide" evidence="2">
    <location>
        <begin position="1"/>
        <end position="29"/>
    </location>
</feature>
<feature type="coiled-coil region" evidence="1">
    <location>
        <begin position="146"/>
        <end position="173"/>
    </location>
</feature>
<dbReference type="STRING" id="582899.Hden_2230"/>
<dbReference type="HOGENOM" id="CLU_042045_0_0_5"/>
<dbReference type="EMBL" id="CP002083">
    <property type="protein sequence ID" value="ADJ24028.1"/>
    <property type="molecule type" value="Genomic_DNA"/>
</dbReference>
<name>D8JR43_HYPDA</name>
<keyword evidence="4" id="KW-1185">Reference proteome</keyword>
<dbReference type="eggNOG" id="ENOG502Z9FT">
    <property type="taxonomic scope" value="Bacteria"/>
</dbReference>
<evidence type="ECO:0000313" key="4">
    <source>
        <dbReference type="Proteomes" id="UP000002033"/>
    </source>
</evidence>
<proteinExistence type="predicted"/>
<feature type="chain" id="PRO_5003116388" evidence="2">
    <location>
        <begin position="30"/>
        <end position="443"/>
    </location>
</feature>
<sequence length="443" mass="48495" precursor="true">MSVQRRPATALCLALIASVVVSTAAAAQAAKRDAIADWLKARETNAPSPIDPSVKSDTLSPAAAAAKAAAQDPRDGDIQYEQAKALMAAVDAVLKDAADSRAGASKLPSRDEYIIPPFWKETREDRDTKVRDLLNAALGIVTNAPVVDVQKRLDVLRHNIRDIDEQNVKLKEKQLVAPKDANFPGVLTDTVDSIEAQIAENNKRIAANRAEIKKEKGEIAAALKAAGIELQPEQVDLLLDSVLSGDLIRLVAVFNAAKMIDGQLAKLIGSTGDNMGAARRYFAMHAALFAMLVQAQDATIAKIDTQYLPKLEAIISDIAAARRRTADLLKAENRPDQQRALESNRDSQKIADSAAQSYRRYLQQQREQIAKARLKASHDLKIADNTYETVEASVQLRDLMRESSTSFEAIQKLESPSLDQIFKNEELRKEFEDLTRKLDAPAS</sequence>
<keyword evidence="2" id="KW-0732">Signal</keyword>